<proteinExistence type="inferred from homology"/>
<dbReference type="GO" id="GO:0015833">
    <property type="term" value="P:peptide transport"/>
    <property type="evidence" value="ECO:0007669"/>
    <property type="project" value="TreeGrafter"/>
</dbReference>
<dbReference type="RefSeq" id="WP_012952603.1">
    <property type="nucleotide sequence ID" value="NC_013769.1"/>
</dbReference>
<name>D2PIG6_SACI9</name>
<dbReference type="InterPro" id="IPR039424">
    <property type="entry name" value="SBP_5"/>
</dbReference>
<evidence type="ECO:0000256" key="3">
    <source>
        <dbReference type="ARBA" id="ARBA00022729"/>
    </source>
</evidence>
<dbReference type="EMBL" id="CP001731">
    <property type="protein sequence ID" value="ADB86660.1"/>
    <property type="molecule type" value="Genomic_DNA"/>
</dbReference>
<dbReference type="Gene3D" id="3.10.105.10">
    <property type="entry name" value="Dipeptide-binding Protein, Domain 3"/>
    <property type="match status" value="1"/>
</dbReference>
<feature type="domain" description="Solute-binding protein family 5" evidence="5">
    <location>
        <begin position="86"/>
        <end position="447"/>
    </location>
</feature>
<protein>
    <submittedName>
        <fullName evidence="6">Extracellular solute-binding protein, family 5</fullName>
    </submittedName>
</protein>
<dbReference type="HOGENOM" id="CLU_025114_0_0_2"/>
<comment type="similarity">
    <text evidence="1">Belongs to the bacterial solute-binding protein 5 family.</text>
</comment>
<dbReference type="InterPro" id="IPR000914">
    <property type="entry name" value="SBP_5_dom"/>
</dbReference>
<feature type="transmembrane region" description="Helical" evidence="4">
    <location>
        <begin position="573"/>
        <end position="591"/>
    </location>
</feature>
<evidence type="ECO:0000256" key="1">
    <source>
        <dbReference type="ARBA" id="ARBA00005695"/>
    </source>
</evidence>
<dbReference type="AlphaFoldDB" id="D2PIG6"/>
<evidence type="ECO:0000256" key="4">
    <source>
        <dbReference type="SAM" id="Phobius"/>
    </source>
</evidence>
<organism evidence="6 7">
    <name type="scientific">Saccharolobus islandicus (strain L.D.8.5 / Lassen #2)</name>
    <name type="common">Sulfolobus islandicus</name>
    <dbReference type="NCBI Taxonomy" id="425944"/>
    <lineage>
        <taxon>Archaea</taxon>
        <taxon>Thermoproteota</taxon>
        <taxon>Thermoprotei</taxon>
        <taxon>Sulfolobales</taxon>
        <taxon>Sulfolobaceae</taxon>
        <taxon>Saccharolobus</taxon>
    </lineage>
</organism>
<evidence type="ECO:0000313" key="6">
    <source>
        <dbReference type="EMBL" id="ADB86660.1"/>
    </source>
</evidence>
<evidence type="ECO:0000259" key="5">
    <source>
        <dbReference type="Pfam" id="PF00496"/>
    </source>
</evidence>
<dbReference type="Proteomes" id="UP000001404">
    <property type="component" value="Chromosome"/>
</dbReference>
<evidence type="ECO:0000313" key="7">
    <source>
        <dbReference type="Proteomes" id="UP000001404"/>
    </source>
</evidence>
<keyword evidence="2" id="KW-0813">Transport</keyword>
<gene>
    <name evidence="6" type="ordered locus">LD85_0960</name>
</gene>
<feature type="transmembrane region" description="Helical" evidence="4">
    <location>
        <begin position="7"/>
        <end position="28"/>
    </location>
</feature>
<dbReference type="KEGG" id="sii:LD85_0960"/>
<dbReference type="GO" id="GO:1904680">
    <property type="term" value="F:peptide transmembrane transporter activity"/>
    <property type="evidence" value="ECO:0007669"/>
    <property type="project" value="TreeGrafter"/>
</dbReference>
<dbReference type="Pfam" id="PF00496">
    <property type="entry name" value="SBP_bac_5"/>
    <property type="match status" value="1"/>
</dbReference>
<keyword evidence="4" id="KW-1133">Transmembrane helix</keyword>
<dbReference type="PANTHER" id="PTHR30290:SF9">
    <property type="entry name" value="OLIGOPEPTIDE-BINDING PROTEIN APPA"/>
    <property type="match status" value="1"/>
</dbReference>
<accession>D2PIG6</accession>
<dbReference type="Gene3D" id="3.40.190.10">
    <property type="entry name" value="Periplasmic binding protein-like II"/>
    <property type="match status" value="1"/>
</dbReference>
<keyword evidence="4" id="KW-0472">Membrane</keyword>
<evidence type="ECO:0000256" key="2">
    <source>
        <dbReference type="ARBA" id="ARBA00022448"/>
    </source>
</evidence>
<dbReference type="SUPFAM" id="SSF53850">
    <property type="entry name" value="Periplasmic binding protein-like II"/>
    <property type="match status" value="1"/>
</dbReference>
<sequence>MALKYKFTLSLFLTFLIIFSIIISAIIYNDLITFSQSNNQALYLGIVRLATLPSLNILSPVNAYPIIAELYLRFVYTNYPPSPLVQKQLGQSWSHNSNYTLWILTLKPNLKWDNGEPLNATDLWYTLYLYQQLEREPPYNYIENISIINSTSVKVILNQPDPNSIIQLAITNFLILPYEVYSKIPLNQVQAYKNFNNIIADGPFVIYNYTPGENPIIFQANPYFYEGPPKMKELILYLYSSESAYISALEAGKLDALWASGGYSIVKPLSTLPGFSIYRITPSGYEIVTFNVYSYPFNLTKFRQALAYATNRSYIAEKVFGPNYTLMNYDTLLPSINAEGYGPINMPEYNYNLTQVNVLMESLGFKKVNGIWEYPNGTPITINIIVPSDEPDSESVAILLSNMWKQAGFAVSVIPMTEATVYSSIQTGKYQVAVYTDFGATAPAPWFDFYAQQPGNYYASPSLPPFNRTYGMLLSEIQSLPFTSNAAKNISKQIALIVAEQVPVIPLYVTYNWVVISNKFYWGNPSNYSGIFSNEVPVQMQLWAGTLYIVHPVITTITTISATSVVTPITNDALLIASIIIVIVIVIIVIISRRRR</sequence>
<dbReference type="PANTHER" id="PTHR30290">
    <property type="entry name" value="PERIPLASMIC BINDING COMPONENT OF ABC TRANSPORTER"/>
    <property type="match status" value="1"/>
</dbReference>
<keyword evidence="4" id="KW-0812">Transmembrane</keyword>
<keyword evidence="3" id="KW-0732">Signal</keyword>
<reference evidence="7" key="1">
    <citation type="journal article" date="2009" name="Proc. Natl. Acad. Sci. U.S.A.">
        <title>Biogeography of the Sulfolobus islandicus pan-genome.</title>
        <authorList>
            <person name="Reno M.L."/>
            <person name="Held N.L."/>
            <person name="Fields C.J."/>
            <person name="Burke P.V."/>
            <person name="Whitaker R.J."/>
        </authorList>
    </citation>
    <scope>NUCLEOTIDE SEQUENCE [LARGE SCALE GENOMIC DNA]</scope>
    <source>
        <strain evidence="7">L.D.8.5 / Lassen #2</strain>
    </source>
</reference>